<keyword evidence="2 3" id="KW-0786">Thiamine pyrophosphate</keyword>
<evidence type="ECO:0000313" key="7">
    <source>
        <dbReference type="EMBL" id="GAA0517590.1"/>
    </source>
</evidence>
<evidence type="ECO:0000259" key="6">
    <source>
        <dbReference type="Pfam" id="PF02776"/>
    </source>
</evidence>
<dbReference type="CDD" id="cd07035">
    <property type="entry name" value="TPP_PYR_POX_like"/>
    <property type="match status" value="1"/>
</dbReference>
<evidence type="ECO:0000259" key="4">
    <source>
        <dbReference type="Pfam" id="PF00205"/>
    </source>
</evidence>
<gene>
    <name evidence="7" type="ORF">GCM10009533_15890</name>
</gene>
<feature type="domain" description="Thiamine pyrophosphate enzyme TPP-binding" evidence="5">
    <location>
        <begin position="399"/>
        <end position="550"/>
    </location>
</feature>
<evidence type="ECO:0000259" key="5">
    <source>
        <dbReference type="Pfam" id="PF02775"/>
    </source>
</evidence>
<comment type="caution">
    <text evidence="7">The sequence shown here is derived from an EMBL/GenBank/DDBJ whole genome shotgun (WGS) entry which is preliminary data.</text>
</comment>
<organism evidence="7 8">
    <name type="scientific">Saccharopolyspora erythraea</name>
    <name type="common">Streptomyces erythraeus</name>
    <dbReference type="NCBI Taxonomy" id="1836"/>
    <lineage>
        <taxon>Bacteria</taxon>
        <taxon>Bacillati</taxon>
        <taxon>Actinomycetota</taxon>
        <taxon>Actinomycetes</taxon>
        <taxon>Pseudonocardiales</taxon>
        <taxon>Pseudonocardiaceae</taxon>
        <taxon>Saccharopolyspora</taxon>
    </lineage>
</organism>
<accession>A0ABN1CEJ5</accession>
<keyword evidence="8" id="KW-1185">Reference proteome</keyword>
<name>A0ABN1CEJ5_SACER</name>
<dbReference type="EMBL" id="BAAAGS010000007">
    <property type="protein sequence ID" value="GAA0517590.1"/>
    <property type="molecule type" value="Genomic_DNA"/>
</dbReference>
<dbReference type="Gene3D" id="3.40.50.1220">
    <property type="entry name" value="TPP-binding domain"/>
    <property type="match status" value="1"/>
</dbReference>
<feature type="domain" description="Thiamine pyrophosphate enzyme central" evidence="4">
    <location>
        <begin position="216"/>
        <end position="345"/>
    </location>
</feature>
<evidence type="ECO:0000256" key="2">
    <source>
        <dbReference type="ARBA" id="ARBA00023052"/>
    </source>
</evidence>
<dbReference type="InterPro" id="IPR029061">
    <property type="entry name" value="THDP-binding"/>
</dbReference>
<dbReference type="InterPro" id="IPR011766">
    <property type="entry name" value="TPP_enzyme_TPP-bd"/>
</dbReference>
<dbReference type="InterPro" id="IPR045229">
    <property type="entry name" value="TPP_enz"/>
</dbReference>
<evidence type="ECO:0000256" key="3">
    <source>
        <dbReference type="RuleBase" id="RU362132"/>
    </source>
</evidence>
<comment type="similarity">
    <text evidence="1 3">Belongs to the TPP enzyme family.</text>
</comment>
<dbReference type="SUPFAM" id="SSF52467">
    <property type="entry name" value="DHS-like NAD/FAD-binding domain"/>
    <property type="match status" value="1"/>
</dbReference>
<dbReference type="SUPFAM" id="SSF52518">
    <property type="entry name" value="Thiamin diphosphate-binding fold (THDP-binding)"/>
    <property type="match status" value="2"/>
</dbReference>
<dbReference type="Pfam" id="PF00205">
    <property type="entry name" value="TPP_enzyme_M"/>
    <property type="match status" value="1"/>
</dbReference>
<sequence length="573" mass="58767">MDRSFAVRSGTRGRAAHGAPRSVDVLVRGLAAAGVSHVFGVGGANIEDLYDALHTSPAVTGVLAKHEFSAAAMADGHARVTGGLGVVAATSGGGALNLVPALGESFASRVPVLALIGQPPTGIEGRGAFQDTSGAPGCLDAEAVFGAVARYCARLDAPDDLQHRLAEAIEAALAPPGGPAVLLLPKDVQQARVTGCAGLPRPRAEVAPHNRELPHAVGVLEEARRTGGVLVIAGDDVARRGARDDLARLVDALDARVAVAPDGKDAFDNGDPRFVGVSGVMGHPTVTRALRASSACLLVGTRLPVVARDGIEHLLAERPVVAVSRERPHIGSIVLPGDLAPTLRSLTHRLRGRPAPRSQQPPGVERYPGARPAGGGIGYVEAMAVIEAALPRGARLFVDAGNCGAAAIHHLAVPRGGRFVVAMGMGGMGYTFGAAIGASFADSAEVARTFVIAGDGAFYMHGLEVHTAVEHGLPITFIVLNNNAHAMCVTREQLHYGGGYSYNRFAGTSIAAGVNAMFPSLEARNATTALELADALVATGSAPGPAFISVDCDADEMPPVAAFLREGMIPCQR</sequence>
<protein>
    <submittedName>
        <fullName evidence="7">Thiamine pyrophosphate-binding protein</fullName>
    </submittedName>
</protein>
<evidence type="ECO:0000256" key="1">
    <source>
        <dbReference type="ARBA" id="ARBA00007812"/>
    </source>
</evidence>
<dbReference type="InterPro" id="IPR029035">
    <property type="entry name" value="DHS-like_NAD/FAD-binding_dom"/>
</dbReference>
<dbReference type="PANTHER" id="PTHR18968:SF13">
    <property type="entry name" value="ACETOLACTATE SYNTHASE CATALYTIC SUBUNIT, MITOCHONDRIAL"/>
    <property type="match status" value="1"/>
</dbReference>
<dbReference type="Pfam" id="PF02775">
    <property type="entry name" value="TPP_enzyme_C"/>
    <property type="match status" value="1"/>
</dbReference>
<reference evidence="7 8" key="1">
    <citation type="journal article" date="2019" name="Int. J. Syst. Evol. Microbiol.">
        <title>The Global Catalogue of Microorganisms (GCM) 10K type strain sequencing project: providing services to taxonomists for standard genome sequencing and annotation.</title>
        <authorList>
            <consortium name="The Broad Institute Genomics Platform"/>
            <consortium name="The Broad Institute Genome Sequencing Center for Infectious Disease"/>
            <person name="Wu L."/>
            <person name="Ma J."/>
        </authorList>
    </citation>
    <scope>NUCLEOTIDE SEQUENCE [LARGE SCALE GENOMIC DNA]</scope>
    <source>
        <strain evidence="7 8">JCM 10303</strain>
    </source>
</reference>
<dbReference type="Pfam" id="PF02776">
    <property type="entry name" value="TPP_enzyme_N"/>
    <property type="match status" value="1"/>
</dbReference>
<evidence type="ECO:0000313" key="8">
    <source>
        <dbReference type="Proteomes" id="UP001500729"/>
    </source>
</evidence>
<dbReference type="RefSeq" id="WP_009942272.1">
    <property type="nucleotide sequence ID" value="NZ_BAAAGS010000007.1"/>
</dbReference>
<dbReference type="PANTHER" id="PTHR18968">
    <property type="entry name" value="THIAMINE PYROPHOSPHATE ENZYMES"/>
    <property type="match status" value="1"/>
</dbReference>
<dbReference type="Proteomes" id="UP001500729">
    <property type="component" value="Unassembled WGS sequence"/>
</dbReference>
<dbReference type="Gene3D" id="3.40.50.970">
    <property type="match status" value="2"/>
</dbReference>
<feature type="domain" description="Thiamine pyrophosphate enzyme N-terminal TPP-binding" evidence="6">
    <location>
        <begin position="24"/>
        <end position="131"/>
    </location>
</feature>
<proteinExistence type="inferred from homology"/>
<dbReference type="CDD" id="cd00568">
    <property type="entry name" value="TPP_enzymes"/>
    <property type="match status" value="1"/>
</dbReference>
<dbReference type="InterPro" id="IPR012000">
    <property type="entry name" value="Thiamin_PyroP_enz_cen_dom"/>
</dbReference>
<dbReference type="InterPro" id="IPR012001">
    <property type="entry name" value="Thiamin_PyroP_enz_TPP-bd_dom"/>
</dbReference>